<keyword evidence="5" id="KW-1185">Reference proteome</keyword>
<proteinExistence type="predicted"/>
<evidence type="ECO:0000256" key="1">
    <source>
        <dbReference type="SAM" id="MobiDB-lite"/>
    </source>
</evidence>
<dbReference type="AlphaFoldDB" id="A0A6J5W4D7"/>
<feature type="compositionally biased region" description="Basic and acidic residues" evidence="1">
    <location>
        <begin position="41"/>
        <end position="51"/>
    </location>
</feature>
<reference evidence="3 4" key="2">
    <citation type="submission" date="2020-05" db="EMBL/GenBank/DDBJ databases">
        <authorList>
            <person name="Campoy J."/>
            <person name="Schneeberger K."/>
            <person name="Spophaly S."/>
        </authorList>
    </citation>
    <scope>NUCLEOTIDE SEQUENCE [LARGE SCALE GENOMIC DNA]</scope>
    <source>
        <strain evidence="3">PruArmRojPasFocal</strain>
    </source>
</reference>
<sequence>MSDGLGFSEDRRAVDGGAVLRRRSVSDWIHQKGNGDGVGELGREGDAEREGGICGSHNRHVIR</sequence>
<evidence type="ECO:0000313" key="4">
    <source>
        <dbReference type="Proteomes" id="UP000507222"/>
    </source>
</evidence>
<evidence type="ECO:0000313" key="5">
    <source>
        <dbReference type="Proteomes" id="UP000507245"/>
    </source>
</evidence>
<organism evidence="3 5">
    <name type="scientific">Prunus armeniaca</name>
    <name type="common">Apricot</name>
    <name type="synonym">Armeniaca vulgaris</name>
    <dbReference type="NCBI Taxonomy" id="36596"/>
    <lineage>
        <taxon>Eukaryota</taxon>
        <taxon>Viridiplantae</taxon>
        <taxon>Streptophyta</taxon>
        <taxon>Embryophyta</taxon>
        <taxon>Tracheophyta</taxon>
        <taxon>Spermatophyta</taxon>
        <taxon>Magnoliopsida</taxon>
        <taxon>eudicotyledons</taxon>
        <taxon>Gunneridae</taxon>
        <taxon>Pentapetalae</taxon>
        <taxon>rosids</taxon>
        <taxon>fabids</taxon>
        <taxon>Rosales</taxon>
        <taxon>Rosaceae</taxon>
        <taxon>Amygdaloideae</taxon>
        <taxon>Amygdaleae</taxon>
        <taxon>Prunus</taxon>
    </lineage>
</organism>
<dbReference type="EMBL" id="CAEKKB010000001">
    <property type="protein sequence ID" value="CAB4294695.1"/>
    <property type="molecule type" value="Genomic_DNA"/>
</dbReference>
<gene>
    <name evidence="2" type="ORF">CURHAP_LOCUS5669</name>
    <name evidence="3" type="ORF">ORAREDHAP_LOCUS5670</name>
</gene>
<feature type="region of interest" description="Disordered" evidence="1">
    <location>
        <begin position="25"/>
        <end position="63"/>
    </location>
</feature>
<dbReference type="EMBL" id="CAEKDK010000001">
    <property type="protein sequence ID" value="CAB4264118.1"/>
    <property type="molecule type" value="Genomic_DNA"/>
</dbReference>
<evidence type="ECO:0000313" key="2">
    <source>
        <dbReference type="EMBL" id="CAB4264118.1"/>
    </source>
</evidence>
<protein>
    <submittedName>
        <fullName evidence="3">Uncharacterized protein</fullName>
    </submittedName>
</protein>
<name>A0A6J5W4D7_PRUAR</name>
<dbReference type="Proteomes" id="UP000507245">
    <property type="component" value="Unassembled WGS sequence"/>
</dbReference>
<dbReference type="Proteomes" id="UP000507222">
    <property type="component" value="Unassembled WGS sequence"/>
</dbReference>
<accession>A0A6J5W4D7</accession>
<evidence type="ECO:0000313" key="3">
    <source>
        <dbReference type="EMBL" id="CAB4294695.1"/>
    </source>
</evidence>
<reference evidence="5" key="1">
    <citation type="journal article" date="2020" name="Genome Biol.">
        <title>Gamete binning: chromosome-level and haplotype-resolved genome assembly enabled by high-throughput single-cell sequencing of gamete genomes.</title>
        <authorList>
            <person name="Campoy J.A."/>
            <person name="Sun H."/>
            <person name="Goel M."/>
            <person name="Jiao W.-B."/>
            <person name="Folz-Donahue K."/>
            <person name="Wang N."/>
            <person name="Rubio M."/>
            <person name="Liu C."/>
            <person name="Kukat C."/>
            <person name="Ruiz D."/>
            <person name="Huettel B."/>
            <person name="Schneeberger K."/>
        </authorList>
    </citation>
    <scope>NUCLEOTIDE SEQUENCE [LARGE SCALE GENOMIC DNA]</scope>
    <source>
        <strain evidence="5">cv. Rojo Pasion</strain>
    </source>
</reference>